<evidence type="ECO:0000313" key="7">
    <source>
        <dbReference type="EMBL" id="CUV44187.1"/>
    </source>
</evidence>
<evidence type="ECO:0000313" key="2">
    <source>
        <dbReference type="EMBL" id="CUV16267.1"/>
    </source>
</evidence>
<reference evidence="4" key="1">
    <citation type="submission" date="2015-10" db="EMBL/GenBank/DDBJ databases">
        <authorList>
            <person name="Gilbert D.G."/>
        </authorList>
    </citation>
    <scope>NUCLEOTIDE SEQUENCE</scope>
    <source>
        <strain evidence="4">Phyl III-seqv23</strain>
    </source>
</reference>
<dbReference type="PATRIC" id="fig|305.109.peg.894"/>
<dbReference type="AlphaFoldDB" id="A0A0S4V900"/>
<evidence type="ECO:0000313" key="6">
    <source>
        <dbReference type="EMBL" id="CUV42478.1"/>
    </source>
</evidence>
<dbReference type="EMBL" id="LN899827">
    <property type="protein sequence ID" value="CUV44187.1"/>
    <property type="molecule type" value="Genomic_DNA"/>
</dbReference>
<dbReference type="EMBL" id="LN899820">
    <property type="protein sequence ID" value="CUV56062.1"/>
    <property type="molecule type" value="Genomic_DNA"/>
</dbReference>
<dbReference type="EMBL" id="LN899826">
    <property type="protein sequence ID" value="CUV42478.1"/>
    <property type="molecule type" value="Genomic_DNA"/>
</dbReference>
<dbReference type="EMBL" id="LN899824">
    <property type="protein sequence ID" value="CUV30984.1"/>
    <property type="molecule type" value="Genomic_DNA"/>
</dbReference>
<reference evidence="1" key="2">
    <citation type="submission" date="2018-01" db="EMBL/GenBank/DDBJ databases">
        <title>Ralstonia pseudosolanacearum P824 infects blueberry.</title>
        <authorList>
            <person name="Bocsanczy A.M."/>
            <person name="Norman D.J."/>
        </authorList>
    </citation>
    <scope>NUCLEOTIDE SEQUENCE</scope>
    <source>
        <strain evidence="1">P824</strain>
    </source>
</reference>
<protein>
    <submittedName>
        <fullName evidence="4">Uncharacterized protein</fullName>
    </submittedName>
</protein>
<evidence type="ECO:0000313" key="10">
    <source>
        <dbReference type="EMBL" id="UZF15732.1"/>
    </source>
</evidence>
<dbReference type="EMBL" id="CP085043">
    <property type="protein sequence ID" value="UZF15732.1"/>
    <property type="molecule type" value="Genomic_DNA"/>
</dbReference>
<dbReference type="EMBL" id="LN899822">
    <property type="protein sequence ID" value="CUV61310.1"/>
    <property type="molecule type" value="Genomic_DNA"/>
</dbReference>
<dbReference type="EMBL" id="LN899825">
    <property type="protein sequence ID" value="CUV37129.1"/>
    <property type="molecule type" value="Genomic_DNA"/>
</dbReference>
<evidence type="ECO:0000313" key="8">
    <source>
        <dbReference type="EMBL" id="CUV56062.1"/>
    </source>
</evidence>
<dbReference type="Proteomes" id="UP000262427">
    <property type="component" value="Chromosome CM"/>
</dbReference>
<accession>A0A0S4V900</accession>
<proteinExistence type="predicted"/>
<gene>
    <name evidence="10" type="ORF">LH706_04615</name>
    <name evidence="2" type="ORF">PSS4_v1_60025</name>
    <name evidence="9" type="ORF">RD1301_v1_1420007</name>
    <name evidence="1" type="ORF">RSP824_03830</name>
    <name evidence="3" type="ORF">RUN1744_v1_690082</name>
    <name evidence="4" type="ORF">RUN1985_v1_760101</name>
    <name evidence="8" type="ORF">RUN215_v1_650057</name>
    <name evidence="5" type="ORF">TD1301_v1_2790014</name>
    <name evidence="6" type="ORF">TF3108_v1_1250082</name>
    <name evidence="7" type="ORF">TO10_v1_130099</name>
</gene>
<evidence type="ECO:0000313" key="11">
    <source>
        <dbReference type="Proteomes" id="UP000262427"/>
    </source>
</evidence>
<dbReference type="EMBL" id="LN899821">
    <property type="protein sequence ID" value="CUV16267.1"/>
    <property type="molecule type" value="Genomic_DNA"/>
</dbReference>
<dbReference type="EMBL" id="LN899823">
    <property type="protein sequence ID" value="CUV24706.1"/>
    <property type="molecule type" value="Genomic_DNA"/>
</dbReference>
<evidence type="ECO:0000313" key="3">
    <source>
        <dbReference type="EMBL" id="CUV24706.1"/>
    </source>
</evidence>
<evidence type="ECO:0000313" key="5">
    <source>
        <dbReference type="EMBL" id="CUV37129.1"/>
    </source>
</evidence>
<sequence>MEIAVDAYPTCRYKGFDVYPLIYLFDPPREWHERRPDRTYSASVLICVAGEPPSAEHSRIFRLEADQWENIGTAKRAAAKMAEDIIDGFVPGSSMISE</sequence>
<name>A0A0S4V900_RALSL</name>
<evidence type="ECO:0000313" key="4">
    <source>
        <dbReference type="EMBL" id="CUV30984.1"/>
    </source>
</evidence>
<evidence type="ECO:0000313" key="9">
    <source>
        <dbReference type="EMBL" id="CUV61310.1"/>
    </source>
</evidence>
<reference evidence="11" key="3">
    <citation type="submission" date="2018-01" db="EMBL/GenBank/DDBJ databases">
        <title>Raltonia solanacearum P824 infects blueberry.</title>
        <authorList>
            <person name="Bocsanczy A.M."/>
            <person name="Norman D.J."/>
        </authorList>
    </citation>
    <scope>NUCLEOTIDE SEQUENCE [LARGE SCALE GENOMIC DNA]</scope>
    <source>
        <strain evidence="11">P824</strain>
    </source>
</reference>
<dbReference type="EMBL" id="CP025741">
    <property type="protein sequence ID" value="AYA45677.1"/>
    <property type="molecule type" value="Genomic_DNA"/>
</dbReference>
<evidence type="ECO:0000313" key="1">
    <source>
        <dbReference type="EMBL" id="AYA45677.1"/>
    </source>
</evidence>
<reference evidence="10" key="4">
    <citation type="submission" date="2021-10" db="EMBL/GenBank/DDBJ databases">
        <title>Complete genome sequences of five Ralstonia solancearum strains isolated from sunflower.</title>
        <authorList>
            <person name="She X."/>
            <person name="He Z."/>
        </authorList>
    </citation>
    <scope>NUCLEOTIDE SEQUENCE</scope>
    <source>
        <strain evidence="10">RS638</strain>
    </source>
</reference>
<organism evidence="4">
    <name type="scientific">Ralstonia solanacearum</name>
    <name type="common">Pseudomonas solanacearum</name>
    <dbReference type="NCBI Taxonomy" id="305"/>
    <lineage>
        <taxon>Bacteria</taxon>
        <taxon>Pseudomonadati</taxon>
        <taxon>Pseudomonadota</taxon>
        <taxon>Betaproteobacteria</taxon>
        <taxon>Burkholderiales</taxon>
        <taxon>Burkholderiaceae</taxon>
        <taxon>Ralstonia</taxon>
        <taxon>Ralstonia solanacearum species complex</taxon>
    </lineage>
</organism>